<dbReference type="EMBL" id="PCTR01000052">
    <property type="protein sequence ID" value="PIP85943.1"/>
    <property type="molecule type" value="Genomic_DNA"/>
</dbReference>
<dbReference type="InterPro" id="IPR050171">
    <property type="entry name" value="MFS_Transporters"/>
</dbReference>
<organism evidence="9 10">
    <name type="scientific">Candidatus Collierbacteria bacterium CG22_combo_CG10-13_8_21_14_all_43_12</name>
    <dbReference type="NCBI Taxonomy" id="1974537"/>
    <lineage>
        <taxon>Bacteria</taxon>
        <taxon>Candidatus Collieribacteriota</taxon>
    </lineage>
</organism>
<dbReference type="InterPro" id="IPR011701">
    <property type="entry name" value="MFS"/>
</dbReference>
<evidence type="ECO:0000256" key="6">
    <source>
        <dbReference type="ARBA" id="ARBA00023136"/>
    </source>
</evidence>
<dbReference type="GO" id="GO:0022857">
    <property type="term" value="F:transmembrane transporter activity"/>
    <property type="evidence" value="ECO:0007669"/>
    <property type="project" value="InterPro"/>
</dbReference>
<evidence type="ECO:0000259" key="8">
    <source>
        <dbReference type="PROSITE" id="PS50850"/>
    </source>
</evidence>
<dbReference type="Gene3D" id="1.20.1250.20">
    <property type="entry name" value="MFS general substrate transporter like domains"/>
    <property type="match status" value="1"/>
</dbReference>
<dbReference type="Proteomes" id="UP000231136">
    <property type="component" value="Unassembled WGS sequence"/>
</dbReference>
<dbReference type="InterPro" id="IPR036259">
    <property type="entry name" value="MFS_trans_sf"/>
</dbReference>
<dbReference type="GO" id="GO:0005886">
    <property type="term" value="C:plasma membrane"/>
    <property type="evidence" value="ECO:0007669"/>
    <property type="project" value="UniProtKB-SubCell"/>
</dbReference>
<gene>
    <name evidence="9" type="ORF">COW83_01550</name>
</gene>
<accession>A0A2H0DUY1</accession>
<protein>
    <recommendedName>
        <fullName evidence="8">Major facilitator superfamily (MFS) profile domain-containing protein</fullName>
    </recommendedName>
</protein>
<name>A0A2H0DUY1_9BACT</name>
<evidence type="ECO:0000256" key="4">
    <source>
        <dbReference type="ARBA" id="ARBA00022692"/>
    </source>
</evidence>
<dbReference type="InterPro" id="IPR020846">
    <property type="entry name" value="MFS_dom"/>
</dbReference>
<comment type="subcellular location">
    <subcellularLocation>
        <location evidence="1">Cell membrane</location>
        <topology evidence="1">Multi-pass membrane protein</topology>
    </subcellularLocation>
</comment>
<feature type="transmembrane region" description="Helical" evidence="7">
    <location>
        <begin position="35"/>
        <end position="60"/>
    </location>
</feature>
<evidence type="ECO:0000313" key="9">
    <source>
        <dbReference type="EMBL" id="PIP85943.1"/>
    </source>
</evidence>
<keyword evidence="3" id="KW-1003">Cell membrane</keyword>
<reference evidence="9 10" key="1">
    <citation type="submission" date="2017-09" db="EMBL/GenBank/DDBJ databases">
        <title>Depth-based differentiation of microbial function through sediment-hosted aquifers and enrichment of novel symbionts in the deep terrestrial subsurface.</title>
        <authorList>
            <person name="Probst A.J."/>
            <person name="Ladd B."/>
            <person name="Jarett J.K."/>
            <person name="Geller-Mcgrath D.E."/>
            <person name="Sieber C.M."/>
            <person name="Emerson J.B."/>
            <person name="Anantharaman K."/>
            <person name="Thomas B.C."/>
            <person name="Malmstrom R."/>
            <person name="Stieglmeier M."/>
            <person name="Klingl A."/>
            <person name="Woyke T."/>
            <person name="Ryan C.M."/>
            <person name="Banfield J.F."/>
        </authorList>
    </citation>
    <scope>NUCLEOTIDE SEQUENCE [LARGE SCALE GENOMIC DNA]</scope>
    <source>
        <strain evidence="9">CG22_combo_CG10-13_8_21_14_all_43_12</strain>
    </source>
</reference>
<evidence type="ECO:0000256" key="2">
    <source>
        <dbReference type="ARBA" id="ARBA00022448"/>
    </source>
</evidence>
<feature type="transmembrane region" description="Helical" evidence="7">
    <location>
        <begin position="132"/>
        <end position="153"/>
    </location>
</feature>
<evidence type="ECO:0000256" key="5">
    <source>
        <dbReference type="ARBA" id="ARBA00022989"/>
    </source>
</evidence>
<sequence length="185" mass="20597">MRNNTALKVLFVSNAIYIFAALLLGPLYAVYVQRIGGGVLLVSISTAVFYISSTLFLLFMARWGDRVREKELMLVISYIIRGLCFLCYIFIENALFLILVQVAFGLAESLGTPTFGVLFSKHIDKKEEVMEFSDWALVSNLVMALGTILGGFVVSSLGFNFLFVSIATLCFISAFWILFTPRGDL</sequence>
<dbReference type="PANTHER" id="PTHR23517">
    <property type="entry name" value="RESISTANCE PROTEIN MDTM, PUTATIVE-RELATED-RELATED"/>
    <property type="match status" value="1"/>
</dbReference>
<keyword evidence="2" id="KW-0813">Transport</keyword>
<comment type="caution">
    <text evidence="9">The sequence shown here is derived from an EMBL/GenBank/DDBJ whole genome shotgun (WGS) entry which is preliminary data.</text>
</comment>
<dbReference type="Pfam" id="PF07690">
    <property type="entry name" value="MFS_1"/>
    <property type="match status" value="1"/>
</dbReference>
<feature type="transmembrane region" description="Helical" evidence="7">
    <location>
        <begin position="159"/>
        <end position="179"/>
    </location>
</feature>
<dbReference type="AlphaFoldDB" id="A0A2H0DUY1"/>
<evidence type="ECO:0000313" key="10">
    <source>
        <dbReference type="Proteomes" id="UP000231136"/>
    </source>
</evidence>
<keyword evidence="4 7" id="KW-0812">Transmembrane</keyword>
<dbReference type="SUPFAM" id="SSF103473">
    <property type="entry name" value="MFS general substrate transporter"/>
    <property type="match status" value="1"/>
</dbReference>
<keyword evidence="5 7" id="KW-1133">Transmembrane helix</keyword>
<dbReference type="PROSITE" id="PS50850">
    <property type="entry name" value="MFS"/>
    <property type="match status" value="1"/>
</dbReference>
<keyword evidence="6 7" id="KW-0472">Membrane</keyword>
<feature type="transmembrane region" description="Helical" evidence="7">
    <location>
        <begin position="7"/>
        <end position="29"/>
    </location>
</feature>
<evidence type="ECO:0000256" key="7">
    <source>
        <dbReference type="SAM" id="Phobius"/>
    </source>
</evidence>
<evidence type="ECO:0000256" key="3">
    <source>
        <dbReference type="ARBA" id="ARBA00022475"/>
    </source>
</evidence>
<proteinExistence type="predicted"/>
<feature type="domain" description="Major facilitator superfamily (MFS) profile" evidence="8">
    <location>
        <begin position="6"/>
        <end position="185"/>
    </location>
</feature>
<evidence type="ECO:0000256" key="1">
    <source>
        <dbReference type="ARBA" id="ARBA00004651"/>
    </source>
</evidence>